<dbReference type="EMBL" id="MVHS01000017">
    <property type="protein sequence ID" value="ORA70915.1"/>
    <property type="molecule type" value="Genomic_DNA"/>
</dbReference>
<dbReference type="STRING" id="444597.BST26_09515"/>
<evidence type="ECO:0000313" key="2">
    <source>
        <dbReference type="Proteomes" id="UP000192801"/>
    </source>
</evidence>
<keyword evidence="2" id="KW-1185">Reference proteome</keyword>
<dbReference type="OrthoDB" id="5289372at2"/>
<organism evidence="1 2">
    <name type="scientific">Mycolicibacterium insubricum</name>
    <dbReference type="NCBI Taxonomy" id="444597"/>
    <lineage>
        <taxon>Bacteria</taxon>
        <taxon>Bacillati</taxon>
        <taxon>Actinomycetota</taxon>
        <taxon>Actinomycetes</taxon>
        <taxon>Mycobacteriales</taxon>
        <taxon>Mycobacteriaceae</taxon>
        <taxon>Mycolicibacterium</taxon>
    </lineage>
</organism>
<dbReference type="Gene3D" id="1.20.144.10">
    <property type="entry name" value="Phosphatidic acid phosphatase type 2/haloperoxidase"/>
    <property type="match status" value="2"/>
</dbReference>
<protein>
    <submittedName>
        <fullName evidence="1">Uncharacterized protein</fullName>
    </submittedName>
</protein>
<dbReference type="Pfam" id="PF01569">
    <property type="entry name" value="PAP2"/>
    <property type="match status" value="1"/>
</dbReference>
<sequence length="233" mass="24896">MTRIRVRDAVALAAALLYALLWIGWVAGWGWLHSFDQALLNPPHAYGVEHPGWVQGWNVFSTVFGPEVLRGLVLVLIVVELIRRNYRPAVFLLLTAGGSALVTEVAKTLADRPRPETRLVEAHGMSFPSGHAVGDLVIVGGLLVAYLPVIAPRWRTLVIALGAAVVVMIGVSRVVLNVHNPSDVLAGWSLGYLYLLACVRWYPPRPALEAAVAAAPGTVTPAAGTPPAPDTST</sequence>
<dbReference type="InterPro" id="IPR000326">
    <property type="entry name" value="PAP2/HPO"/>
</dbReference>
<dbReference type="Proteomes" id="UP000192801">
    <property type="component" value="Unassembled WGS sequence"/>
</dbReference>
<comment type="caution">
    <text evidence="1">The sequence shown here is derived from an EMBL/GenBank/DDBJ whole genome shotgun (WGS) entry which is preliminary data.</text>
</comment>
<reference evidence="1 2" key="1">
    <citation type="submission" date="2016-12" db="EMBL/GenBank/DDBJ databases">
        <title>The new phylogeny of genus Mycobacterium.</title>
        <authorList>
            <person name="Tortoli E."/>
            <person name="Trovato A."/>
            <person name="Cirillo D.M."/>
        </authorList>
    </citation>
    <scope>NUCLEOTIDE SEQUENCE [LARGE SCALE GENOMIC DNA]</scope>
    <source>
        <strain evidence="1 2">DSM 45130</strain>
    </source>
</reference>
<dbReference type="SMART" id="SM00014">
    <property type="entry name" value="acidPPc"/>
    <property type="match status" value="1"/>
</dbReference>
<dbReference type="PANTHER" id="PTHR14969">
    <property type="entry name" value="SPHINGOSINE-1-PHOSPHATE PHOSPHOHYDROLASE"/>
    <property type="match status" value="1"/>
</dbReference>
<dbReference type="RefSeq" id="WP_083030532.1">
    <property type="nucleotide sequence ID" value="NZ_AP022618.1"/>
</dbReference>
<dbReference type="SUPFAM" id="SSF48317">
    <property type="entry name" value="Acid phosphatase/Vanadium-dependent haloperoxidase"/>
    <property type="match status" value="1"/>
</dbReference>
<accession>A0A1X0DEW9</accession>
<proteinExistence type="predicted"/>
<dbReference type="AlphaFoldDB" id="A0A1X0DEW9"/>
<dbReference type="CDD" id="cd03392">
    <property type="entry name" value="PAP2_like_2"/>
    <property type="match status" value="1"/>
</dbReference>
<dbReference type="InterPro" id="IPR036938">
    <property type="entry name" value="PAP2/HPO_sf"/>
</dbReference>
<gene>
    <name evidence="1" type="ORF">BST26_09515</name>
</gene>
<name>A0A1X0DEW9_9MYCO</name>
<evidence type="ECO:0000313" key="1">
    <source>
        <dbReference type="EMBL" id="ORA70915.1"/>
    </source>
</evidence>
<dbReference type="PANTHER" id="PTHR14969:SF13">
    <property type="entry name" value="AT30094P"/>
    <property type="match status" value="1"/>
</dbReference>